<keyword evidence="2" id="KW-1185">Reference proteome</keyword>
<dbReference type="InterPro" id="IPR011330">
    <property type="entry name" value="Glyco_hydro/deAcase_b/a-brl"/>
</dbReference>
<dbReference type="NCBIfam" id="NF003814">
    <property type="entry name" value="PRK05406.1-3"/>
    <property type="match status" value="1"/>
</dbReference>
<dbReference type="AlphaFoldDB" id="A0A345XS51"/>
<dbReference type="RefSeq" id="WP_208879916.1">
    <property type="nucleotide sequence ID" value="NZ_CP031320.1"/>
</dbReference>
<evidence type="ECO:0000313" key="1">
    <source>
        <dbReference type="EMBL" id="AXK34467.1"/>
    </source>
</evidence>
<accession>A0A345XS51</accession>
<dbReference type="PANTHER" id="PTHR30292">
    <property type="entry name" value="UNCHARACTERIZED PROTEIN YBGL-RELATED"/>
    <property type="match status" value="1"/>
</dbReference>
<dbReference type="SUPFAM" id="SSF88713">
    <property type="entry name" value="Glycoside hydrolase/deacetylase"/>
    <property type="match status" value="1"/>
</dbReference>
<dbReference type="KEGG" id="sarm:DVA86_19275"/>
<protein>
    <submittedName>
        <fullName evidence="1">LamB/YcsF family protein</fullName>
    </submittedName>
</protein>
<dbReference type="CDD" id="cd10787">
    <property type="entry name" value="LamB_YcsF_like"/>
    <property type="match status" value="1"/>
</dbReference>
<name>A0A345XS51_9ACTN</name>
<sequence>MKTRIDLNADAGESFGRWRLGHDEALLPLVSSVNVACGWHAGDPAIMRHSVGLARSAGTALGAHPGLPDLAGFGRRALALSPREAADACLYQYGALRGFADAAGVRVTHVKPHGAFYGLTMRNPDVADAVADAVAAVDPEAIVVLLAGPTAERVAARGLRVAREAFADLEYDDEGHIVIEPDPPAKDPQACAEKAAGILRGHVTTRGGRRIEVDADTVCVHGDRPNAVEVATAVRDRIAAEGAALLPMGEVLARRGA</sequence>
<dbReference type="PANTHER" id="PTHR30292:SF0">
    <property type="entry name" value="5-OXOPROLINASE SUBUNIT A"/>
    <property type="match status" value="1"/>
</dbReference>
<dbReference type="GO" id="GO:0005975">
    <property type="term" value="P:carbohydrate metabolic process"/>
    <property type="evidence" value="ECO:0007669"/>
    <property type="project" value="InterPro"/>
</dbReference>
<dbReference type="Proteomes" id="UP000254425">
    <property type="component" value="Chromosome"/>
</dbReference>
<reference evidence="1 2" key="1">
    <citation type="submission" date="2018-07" db="EMBL/GenBank/DDBJ databases">
        <title>Draft genome of the type strain Streptomyces armeniacus ATCC 15676.</title>
        <authorList>
            <person name="Labana P."/>
            <person name="Gosse J.T."/>
            <person name="Boddy C.N."/>
        </authorList>
    </citation>
    <scope>NUCLEOTIDE SEQUENCE [LARGE SCALE GENOMIC DNA]</scope>
    <source>
        <strain evidence="1 2">ATCC 15676</strain>
    </source>
</reference>
<dbReference type="EMBL" id="CP031320">
    <property type="protein sequence ID" value="AXK34467.1"/>
    <property type="molecule type" value="Genomic_DNA"/>
</dbReference>
<evidence type="ECO:0000313" key="2">
    <source>
        <dbReference type="Proteomes" id="UP000254425"/>
    </source>
</evidence>
<gene>
    <name evidence="1" type="ORF">DVA86_19275</name>
</gene>
<proteinExistence type="predicted"/>
<dbReference type="InterPro" id="IPR005501">
    <property type="entry name" value="LamB/YcsF/PxpA-like"/>
</dbReference>
<organism evidence="1 2">
    <name type="scientific">Streptomyces armeniacus</name>
    <dbReference type="NCBI Taxonomy" id="83291"/>
    <lineage>
        <taxon>Bacteria</taxon>
        <taxon>Bacillati</taxon>
        <taxon>Actinomycetota</taxon>
        <taxon>Actinomycetes</taxon>
        <taxon>Kitasatosporales</taxon>
        <taxon>Streptomycetaceae</taxon>
        <taxon>Streptomyces</taxon>
    </lineage>
</organism>
<dbReference type="Gene3D" id="3.20.20.370">
    <property type="entry name" value="Glycoside hydrolase/deacetylase"/>
    <property type="match status" value="1"/>
</dbReference>
<dbReference type="Pfam" id="PF03746">
    <property type="entry name" value="LamB_YcsF"/>
    <property type="match status" value="1"/>
</dbReference>